<protein>
    <submittedName>
        <fullName evidence="2">Uncharacterized protein</fullName>
    </submittedName>
</protein>
<feature type="compositionally biased region" description="Basic residues" evidence="1">
    <location>
        <begin position="1"/>
        <end position="13"/>
    </location>
</feature>
<gene>
    <name evidence="2" type="ORF">GSCOC_T00038457001</name>
</gene>
<evidence type="ECO:0000313" key="2">
    <source>
        <dbReference type="EMBL" id="CDP13498.1"/>
    </source>
</evidence>
<evidence type="ECO:0000313" key="3">
    <source>
        <dbReference type="Proteomes" id="UP000295252"/>
    </source>
</evidence>
<reference evidence="3" key="1">
    <citation type="journal article" date="2014" name="Science">
        <title>The coffee genome provides insight into the convergent evolution of caffeine biosynthesis.</title>
        <authorList>
            <person name="Denoeud F."/>
            <person name="Carretero-Paulet L."/>
            <person name="Dereeper A."/>
            <person name="Droc G."/>
            <person name="Guyot R."/>
            <person name="Pietrella M."/>
            <person name="Zheng C."/>
            <person name="Alberti A."/>
            <person name="Anthony F."/>
            <person name="Aprea G."/>
            <person name="Aury J.M."/>
            <person name="Bento P."/>
            <person name="Bernard M."/>
            <person name="Bocs S."/>
            <person name="Campa C."/>
            <person name="Cenci A."/>
            <person name="Combes M.C."/>
            <person name="Crouzillat D."/>
            <person name="Da Silva C."/>
            <person name="Daddiego L."/>
            <person name="De Bellis F."/>
            <person name="Dussert S."/>
            <person name="Garsmeur O."/>
            <person name="Gayraud T."/>
            <person name="Guignon V."/>
            <person name="Jahn K."/>
            <person name="Jamilloux V."/>
            <person name="Joet T."/>
            <person name="Labadie K."/>
            <person name="Lan T."/>
            <person name="Leclercq J."/>
            <person name="Lepelley M."/>
            <person name="Leroy T."/>
            <person name="Li L.T."/>
            <person name="Librado P."/>
            <person name="Lopez L."/>
            <person name="Munoz A."/>
            <person name="Noel B."/>
            <person name="Pallavicini A."/>
            <person name="Perrotta G."/>
            <person name="Poncet V."/>
            <person name="Pot D."/>
            <person name="Priyono X."/>
            <person name="Rigoreau M."/>
            <person name="Rouard M."/>
            <person name="Rozas J."/>
            <person name="Tranchant-Dubreuil C."/>
            <person name="VanBuren R."/>
            <person name="Zhang Q."/>
            <person name="Andrade A.C."/>
            <person name="Argout X."/>
            <person name="Bertrand B."/>
            <person name="de Kochko A."/>
            <person name="Graziosi G."/>
            <person name="Henry R.J."/>
            <person name="Jayarama X."/>
            <person name="Ming R."/>
            <person name="Nagai C."/>
            <person name="Rounsley S."/>
            <person name="Sankoff D."/>
            <person name="Giuliano G."/>
            <person name="Albert V.A."/>
            <person name="Wincker P."/>
            <person name="Lashermes P."/>
        </authorList>
    </citation>
    <scope>NUCLEOTIDE SEQUENCE [LARGE SCALE GENOMIC DNA]</scope>
    <source>
        <strain evidence="3">cv. DH200-94</strain>
    </source>
</reference>
<feature type="region of interest" description="Disordered" evidence="1">
    <location>
        <begin position="1"/>
        <end position="48"/>
    </location>
</feature>
<dbReference type="Proteomes" id="UP000295252">
    <property type="component" value="Chromosome X"/>
</dbReference>
<evidence type="ECO:0000256" key="1">
    <source>
        <dbReference type="SAM" id="MobiDB-lite"/>
    </source>
</evidence>
<dbReference type="InParanoid" id="A0A068V0S6"/>
<proteinExistence type="predicted"/>
<dbReference type="EMBL" id="HG739159">
    <property type="protein sequence ID" value="CDP13498.1"/>
    <property type="molecule type" value="Genomic_DNA"/>
</dbReference>
<organism evidence="2 3">
    <name type="scientific">Coffea canephora</name>
    <name type="common">Robusta coffee</name>
    <dbReference type="NCBI Taxonomy" id="49390"/>
    <lineage>
        <taxon>Eukaryota</taxon>
        <taxon>Viridiplantae</taxon>
        <taxon>Streptophyta</taxon>
        <taxon>Embryophyta</taxon>
        <taxon>Tracheophyta</taxon>
        <taxon>Spermatophyta</taxon>
        <taxon>Magnoliopsida</taxon>
        <taxon>eudicotyledons</taxon>
        <taxon>Gunneridae</taxon>
        <taxon>Pentapetalae</taxon>
        <taxon>asterids</taxon>
        <taxon>lamiids</taxon>
        <taxon>Gentianales</taxon>
        <taxon>Rubiaceae</taxon>
        <taxon>Ixoroideae</taxon>
        <taxon>Gardenieae complex</taxon>
        <taxon>Bertiereae - Coffeeae clade</taxon>
        <taxon>Coffeeae</taxon>
        <taxon>Coffea</taxon>
    </lineage>
</organism>
<feature type="compositionally biased region" description="Polar residues" evidence="1">
    <location>
        <begin position="14"/>
        <end position="36"/>
    </location>
</feature>
<feature type="compositionally biased region" description="Basic and acidic residues" evidence="1">
    <location>
        <begin position="39"/>
        <end position="48"/>
    </location>
</feature>
<keyword evidence="3" id="KW-1185">Reference proteome</keyword>
<name>A0A068V0S6_COFCA</name>
<accession>A0A068V0S6</accession>
<dbReference type="AlphaFoldDB" id="A0A068V0S6"/>
<sequence>MTNLKSHFRKKQTLNKAQVTTNKSSCQSLLLSPDPSNEQEERTLREGP</sequence>
<dbReference type="Gramene" id="CDP13498">
    <property type="protein sequence ID" value="CDP13498"/>
    <property type="gene ID" value="GSCOC_T00038457001"/>
</dbReference>